<dbReference type="OrthoDB" id="799111at2"/>
<keyword evidence="2" id="KW-1185">Reference proteome</keyword>
<organism evidence="1 2">
    <name type="scientific">Mucilaginibacter ginsenosidivorax</name>
    <dbReference type="NCBI Taxonomy" id="862126"/>
    <lineage>
        <taxon>Bacteria</taxon>
        <taxon>Pseudomonadati</taxon>
        <taxon>Bacteroidota</taxon>
        <taxon>Sphingobacteriia</taxon>
        <taxon>Sphingobacteriales</taxon>
        <taxon>Sphingobacteriaceae</taxon>
        <taxon>Mucilaginibacter</taxon>
    </lineage>
</organism>
<gene>
    <name evidence="1" type="ORF">FSB76_17425</name>
</gene>
<dbReference type="EMBL" id="CP042437">
    <property type="protein sequence ID" value="QEC77634.1"/>
    <property type="molecule type" value="Genomic_DNA"/>
</dbReference>
<sequence>MSELQRYHMIQDCIDVLKKKKKKVNYFEVGVQTGFCFFKIKADRKIAVDPHFIIKAKKKIKAYIKNLSNFNNKFFELTSDDFFEQKRDYIKKIGGIDVIFIDGLHLYEQVVKDIENSLKYLNKGGLILVHDCNPLSEPAAVRAYTSEEAAAMVGSHPQWINQWNGDVWKAIVKLRSERKDLDIRVINSDHGVGIIRLGQPEKAFSFKDGEMDGLTYSDLDKNRETFLNLKSPETFASFVNDLEKEL</sequence>
<evidence type="ECO:0000313" key="2">
    <source>
        <dbReference type="Proteomes" id="UP000321362"/>
    </source>
</evidence>
<keyword evidence="1" id="KW-0489">Methyltransferase</keyword>
<dbReference type="InterPro" id="IPR029063">
    <property type="entry name" value="SAM-dependent_MTases_sf"/>
</dbReference>
<keyword evidence="1" id="KW-0808">Transferase</keyword>
<accession>A0A5B8W1B3</accession>
<dbReference type="AlphaFoldDB" id="A0A5B8W1B3"/>
<dbReference type="GO" id="GO:0008168">
    <property type="term" value="F:methyltransferase activity"/>
    <property type="evidence" value="ECO:0007669"/>
    <property type="project" value="UniProtKB-KW"/>
</dbReference>
<proteinExistence type="predicted"/>
<dbReference type="SUPFAM" id="SSF53335">
    <property type="entry name" value="S-adenosyl-L-methionine-dependent methyltransferases"/>
    <property type="match status" value="1"/>
</dbReference>
<dbReference type="Pfam" id="PF13578">
    <property type="entry name" value="Methyltransf_24"/>
    <property type="match status" value="1"/>
</dbReference>
<dbReference type="KEGG" id="mgk:FSB76_17425"/>
<dbReference type="RefSeq" id="WP_147055507.1">
    <property type="nucleotide sequence ID" value="NZ_CP042437.1"/>
</dbReference>
<name>A0A5B8W1B3_9SPHI</name>
<evidence type="ECO:0000313" key="1">
    <source>
        <dbReference type="EMBL" id="QEC77634.1"/>
    </source>
</evidence>
<dbReference type="Proteomes" id="UP000321362">
    <property type="component" value="Chromosome"/>
</dbReference>
<protein>
    <submittedName>
        <fullName evidence="1">Class I SAM-dependent methyltransferase</fullName>
    </submittedName>
</protein>
<reference evidence="1 2" key="1">
    <citation type="journal article" date="2013" name="J. Microbiol.">
        <title>Mucilaginibacter ginsenosidivorax sp. nov., with ginsenoside converting activity isolated from sediment.</title>
        <authorList>
            <person name="Kim J.K."/>
            <person name="Choi T.E."/>
            <person name="Liu Q.M."/>
            <person name="Park H.Y."/>
            <person name="Yi T.H."/>
            <person name="Yoon M.H."/>
            <person name="Kim S.C."/>
            <person name="Im W.T."/>
        </authorList>
    </citation>
    <scope>NUCLEOTIDE SEQUENCE [LARGE SCALE GENOMIC DNA]</scope>
    <source>
        <strain evidence="1 2">KHI28</strain>
    </source>
</reference>
<dbReference type="GO" id="GO:0032259">
    <property type="term" value="P:methylation"/>
    <property type="evidence" value="ECO:0007669"/>
    <property type="project" value="UniProtKB-KW"/>
</dbReference>
<dbReference type="Gene3D" id="3.40.50.150">
    <property type="entry name" value="Vaccinia Virus protein VP39"/>
    <property type="match status" value="1"/>
</dbReference>